<comment type="similarity">
    <text evidence="1">Belongs to the type-I restriction system S methylase family.</text>
</comment>
<dbReference type="SUPFAM" id="SSF116734">
    <property type="entry name" value="DNA methylase specificity domain"/>
    <property type="match status" value="2"/>
</dbReference>
<dbReference type="InterPro" id="IPR044946">
    <property type="entry name" value="Restrct_endonuc_typeI_TRD_sf"/>
</dbReference>
<dbReference type="Gene3D" id="3.90.220.20">
    <property type="entry name" value="DNA methylase specificity domains"/>
    <property type="match status" value="2"/>
</dbReference>
<evidence type="ECO:0000256" key="2">
    <source>
        <dbReference type="ARBA" id="ARBA00022747"/>
    </source>
</evidence>
<gene>
    <name evidence="5" type="ORF">BB06_02505</name>
</gene>
<dbReference type="PANTHER" id="PTHR30408">
    <property type="entry name" value="TYPE-1 RESTRICTION ENZYME ECOKI SPECIFICITY PROTEIN"/>
    <property type="match status" value="1"/>
</dbReference>
<dbReference type="REBASE" id="838153">
    <property type="entry name" value="S4.Ppe7049ORF2485P"/>
</dbReference>
<dbReference type="InterPro" id="IPR052021">
    <property type="entry name" value="Type-I_RS_S_subunit"/>
</dbReference>
<dbReference type="InterPro" id="IPR000055">
    <property type="entry name" value="Restrct_endonuc_typeI_TRD"/>
</dbReference>
<dbReference type="CDD" id="cd16961">
    <property type="entry name" value="RMtype1_S_TRD-CR_like"/>
    <property type="match status" value="1"/>
</dbReference>
<evidence type="ECO:0000259" key="4">
    <source>
        <dbReference type="Pfam" id="PF01420"/>
    </source>
</evidence>
<keyword evidence="5" id="KW-0378">Hydrolase</keyword>
<evidence type="ECO:0000256" key="3">
    <source>
        <dbReference type="ARBA" id="ARBA00023125"/>
    </source>
</evidence>
<dbReference type="GO" id="GO:0004519">
    <property type="term" value="F:endonuclease activity"/>
    <property type="evidence" value="ECO:0007669"/>
    <property type="project" value="UniProtKB-KW"/>
</dbReference>
<dbReference type="Pfam" id="PF01420">
    <property type="entry name" value="Methylase_S"/>
    <property type="match status" value="2"/>
</dbReference>
<dbReference type="Gene3D" id="1.10.287.1120">
    <property type="entry name" value="Bipartite methylase S protein"/>
    <property type="match status" value="1"/>
</dbReference>
<dbReference type="EMBL" id="CP157400">
    <property type="protein sequence ID" value="XBS08850.1"/>
    <property type="molecule type" value="Genomic_DNA"/>
</dbReference>
<organism evidence="5">
    <name type="scientific">Pediococcus pentosaceus CGMCC 7049</name>
    <dbReference type="NCBI Taxonomy" id="1460385"/>
    <lineage>
        <taxon>Bacteria</taxon>
        <taxon>Bacillati</taxon>
        <taxon>Bacillota</taxon>
        <taxon>Bacilli</taxon>
        <taxon>Lactobacillales</taxon>
        <taxon>Lactobacillaceae</taxon>
        <taxon>Pediococcus</taxon>
    </lineage>
</organism>
<dbReference type="GO" id="GO:0016787">
    <property type="term" value="F:hydrolase activity"/>
    <property type="evidence" value="ECO:0007669"/>
    <property type="project" value="UniProtKB-KW"/>
</dbReference>
<sequence>MCDFYAWVLRKLGEVIKKLYNGQTPSRNHLDFWNGDIPWLTSGELNHSVVLHTTEHINIVGKKSSNLKIVPSGTFVMAITGLEASGTRGNSAILGLDTTINQSVMALFPNSLLNTNFLFQWYQKIGDKYGIRYTQGTKQQSYNSELIKILPITMPYSLKEQQAIGLLLKKIDDLIALQQRKIDTLKLLKKALLQQMFPKNGKDIPRVRIVGFNNVWSEKKLKEIATHRSGRAIEKYFSENGKYKVISIGSYGTNNRYKDQGIRVISNSITNKQLVKKNELTMVLNDKTANGTIIGRVLLINTDNEYVVNQRTEIISPQKTFNSKFAFIILNNILRKKSKE</sequence>
<evidence type="ECO:0000313" key="5">
    <source>
        <dbReference type="EMBL" id="XBS08850.1"/>
    </source>
</evidence>
<keyword evidence="5" id="KW-0255">Endonuclease</keyword>
<feature type="domain" description="Type I restriction modification DNA specificity" evidence="4">
    <location>
        <begin position="216"/>
        <end position="338"/>
    </location>
</feature>
<dbReference type="AlphaFoldDB" id="A0AAU7NMI3"/>
<keyword evidence="3" id="KW-0238">DNA-binding</keyword>
<evidence type="ECO:0000256" key="1">
    <source>
        <dbReference type="ARBA" id="ARBA00010923"/>
    </source>
</evidence>
<protein>
    <submittedName>
        <fullName evidence="5">Restriction endonuclease subunit S</fullName>
        <ecNumber evidence="5">3.1.21.-</ecNumber>
    </submittedName>
</protein>
<keyword evidence="2" id="KW-0680">Restriction system</keyword>
<dbReference type="GO" id="GO:0003677">
    <property type="term" value="F:DNA binding"/>
    <property type="evidence" value="ECO:0007669"/>
    <property type="project" value="UniProtKB-KW"/>
</dbReference>
<reference evidence="5" key="1">
    <citation type="submission" date="2014-02" db="EMBL/GenBank/DDBJ databases">
        <authorList>
            <person name="Zhao D."/>
            <person name="Dong X."/>
            <person name="Li Y."/>
            <person name="Lv L."/>
            <person name="Zhao D."/>
            <person name="Gao Y."/>
            <person name="Wang Y."/>
            <person name="Li Y."/>
        </authorList>
    </citation>
    <scope>NUCLEOTIDE SEQUENCE</scope>
    <source>
        <strain evidence="5">CGMCC 7049</strain>
    </source>
</reference>
<accession>A0AAU7NMI3</accession>
<dbReference type="EC" id="3.1.21.-" evidence="5"/>
<name>A0AAU7NMI3_PEDPE</name>
<feature type="domain" description="Type I restriction modification DNA specificity" evidence="4">
    <location>
        <begin position="7"/>
        <end position="186"/>
    </location>
</feature>
<dbReference type="PANTHER" id="PTHR30408:SF12">
    <property type="entry name" value="TYPE I RESTRICTION ENZYME MJAVIII SPECIFICITY SUBUNIT"/>
    <property type="match status" value="1"/>
</dbReference>
<reference evidence="5" key="2">
    <citation type="submission" date="2024-05" db="EMBL/GenBank/DDBJ databases">
        <authorList>
            <person name="Chen H."/>
        </authorList>
    </citation>
    <scope>NUCLEOTIDE SEQUENCE</scope>
    <source>
        <strain evidence="5">CGMCC 7049</strain>
    </source>
</reference>
<keyword evidence="5" id="KW-0540">Nuclease</keyword>
<dbReference type="GO" id="GO:0009307">
    <property type="term" value="P:DNA restriction-modification system"/>
    <property type="evidence" value="ECO:0007669"/>
    <property type="project" value="UniProtKB-KW"/>
</dbReference>
<proteinExistence type="inferred from homology"/>